<feature type="transmembrane region" description="Helical" evidence="6">
    <location>
        <begin position="26"/>
        <end position="44"/>
    </location>
</feature>
<feature type="region of interest" description="Disordered" evidence="5">
    <location>
        <begin position="571"/>
        <end position="605"/>
    </location>
</feature>
<organism evidence="8 11">
    <name type="scientific">Cellulosimicrobium cellulans</name>
    <name type="common">Arthrobacter luteus</name>
    <dbReference type="NCBI Taxonomy" id="1710"/>
    <lineage>
        <taxon>Bacteria</taxon>
        <taxon>Bacillati</taxon>
        <taxon>Actinomycetota</taxon>
        <taxon>Actinomycetes</taxon>
        <taxon>Micrococcales</taxon>
        <taxon>Promicromonosporaceae</taxon>
        <taxon>Cellulosimicrobium</taxon>
    </lineage>
</organism>
<evidence type="ECO:0000256" key="3">
    <source>
        <dbReference type="ARBA" id="ARBA00022989"/>
    </source>
</evidence>
<dbReference type="AlphaFoldDB" id="A0AAV5P6X0"/>
<feature type="transmembrane region" description="Helical" evidence="6">
    <location>
        <begin position="153"/>
        <end position="171"/>
    </location>
</feature>
<evidence type="ECO:0000313" key="8">
    <source>
        <dbReference type="EMBL" id="GLY57353.1"/>
    </source>
</evidence>
<name>A0AAV5P6X0_CELCE</name>
<feature type="region of interest" description="Disordered" evidence="5">
    <location>
        <begin position="1"/>
        <end position="23"/>
    </location>
</feature>
<proteinExistence type="predicted"/>
<evidence type="ECO:0000256" key="5">
    <source>
        <dbReference type="SAM" id="MobiDB-lite"/>
    </source>
</evidence>
<keyword evidence="10" id="KW-1185">Reference proteome</keyword>
<keyword evidence="2 6" id="KW-0812">Transmembrane</keyword>
<reference evidence="8" key="2">
    <citation type="submission" date="2023-03" db="EMBL/GenBank/DDBJ databases">
        <title>Cellulosimicrobium cellulans NBRC 103059.</title>
        <authorList>
            <person name="Ichikawa N."/>
            <person name="Sato H."/>
            <person name="Tonouchi N."/>
        </authorList>
    </citation>
    <scope>NUCLEOTIDE SEQUENCE</scope>
    <source>
        <strain evidence="8">NBRC 103059</strain>
    </source>
</reference>
<evidence type="ECO:0000256" key="4">
    <source>
        <dbReference type="ARBA" id="ARBA00023136"/>
    </source>
</evidence>
<dbReference type="Proteomes" id="UP001165168">
    <property type="component" value="Unassembled WGS sequence"/>
</dbReference>
<keyword evidence="3 6" id="KW-1133">Transmembrane helix</keyword>
<feature type="transmembrane region" description="Helical" evidence="6">
    <location>
        <begin position="407"/>
        <end position="436"/>
    </location>
</feature>
<feature type="region of interest" description="Disordered" evidence="5">
    <location>
        <begin position="256"/>
        <end position="284"/>
    </location>
</feature>
<feature type="compositionally biased region" description="Low complexity" evidence="5">
    <location>
        <begin position="586"/>
        <end position="605"/>
    </location>
</feature>
<dbReference type="RefSeq" id="WP_137280904.1">
    <property type="nucleotide sequence ID" value="NZ_BSTG01000002.1"/>
</dbReference>
<evidence type="ECO:0000256" key="1">
    <source>
        <dbReference type="ARBA" id="ARBA00004141"/>
    </source>
</evidence>
<gene>
    <name evidence="8" type="ORF">Ccel01_19550</name>
    <name evidence="9" type="ORF">FOG94_00940</name>
</gene>
<evidence type="ECO:0000313" key="9">
    <source>
        <dbReference type="EMBL" id="QDP73906.1"/>
    </source>
</evidence>
<sequence>MERSDGTTAPGESPERKQSPARPRGSPMLIVLMIIVVLPSVLLADSWGAGAVGIIGGLTGLFSLVAFMGGPLRADLRVVAVLGPLLVVAAAVPRLLAETSRPAAVALVVVLGFVAALFPLLGERYATVGLGLGMTTVFGYGYAPQGGADHRQVVLAAVAGVVVAVLLRVVMGLPDPSKTTREQVAAVLDAADPTAATATAFRTWLGDGRKRWLAGVLDGASRYRLARHTARLTGDASPDDLAALERRAEDLAARVRARPRRAAGPAPSPAPDPASSTAVGPAGDAARALDAVEQALTRHDTSAVRLGRGPRHQFLDAVQHPSGRLRSVQVRHAFRTALALLVMLLVTSGLERGDPLVSTVLLTTFSIVQASWRDTVTKARNKILGLVSGSIGVAVVLLVVPQRYLTLVAVVALCLGLWFIAARPALGAAFMVVVSVGFNSVTRDLDPVALLAQYVGLTVCAVVVGVVLGFVVVPSFRPPPLRQRVETATAATAAALRAGAVGVGPAPRAEDVALVREAVYEQDELVPDREHLDDRQAEELDDLRAALRDVIVLANATQIDDDERAAVLRTLSPDGATPSDDGPTRGAPSAGDGPDAGEAPGAGASTLLDLARRAASAERYLLTTLPAPS</sequence>
<evidence type="ECO:0000256" key="6">
    <source>
        <dbReference type="SAM" id="Phobius"/>
    </source>
</evidence>
<evidence type="ECO:0000313" key="11">
    <source>
        <dbReference type="Proteomes" id="UP001165168"/>
    </source>
</evidence>
<keyword evidence="4 6" id="KW-0472">Membrane</keyword>
<feature type="transmembrane region" description="Helical" evidence="6">
    <location>
        <begin position="128"/>
        <end position="147"/>
    </location>
</feature>
<dbReference type="EMBL" id="CP041694">
    <property type="protein sequence ID" value="QDP73906.1"/>
    <property type="molecule type" value="Genomic_DNA"/>
</dbReference>
<feature type="transmembrane region" description="Helical" evidence="6">
    <location>
        <begin position="76"/>
        <end position="97"/>
    </location>
</feature>
<dbReference type="InterPro" id="IPR049453">
    <property type="entry name" value="Memb_transporter_dom"/>
</dbReference>
<dbReference type="Proteomes" id="UP000319068">
    <property type="component" value="Chromosome"/>
</dbReference>
<evidence type="ECO:0000313" key="10">
    <source>
        <dbReference type="Proteomes" id="UP000319068"/>
    </source>
</evidence>
<dbReference type="EMBL" id="BSTG01000002">
    <property type="protein sequence ID" value="GLY57353.1"/>
    <property type="molecule type" value="Genomic_DNA"/>
</dbReference>
<feature type="transmembrane region" description="Helical" evidence="6">
    <location>
        <begin position="448"/>
        <end position="473"/>
    </location>
</feature>
<protein>
    <submittedName>
        <fullName evidence="9">FUSC family protein</fullName>
    </submittedName>
</protein>
<dbReference type="GO" id="GO:0016020">
    <property type="term" value="C:membrane"/>
    <property type="evidence" value="ECO:0007669"/>
    <property type="project" value="UniProtKB-SubCell"/>
</dbReference>
<dbReference type="Pfam" id="PF13515">
    <property type="entry name" value="FUSC_2"/>
    <property type="match status" value="1"/>
</dbReference>
<evidence type="ECO:0000256" key="2">
    <source>
        <dbReference type="ARBA" id="ARBA00022692"/>
    </source>
</evidence>
<feature type="transmembrane region" description="Helical" evidence="6">
    <location>
        <begin position="103"/>
        <end position="121"/>
    </location>
</feature>
<feature type="transmembrane region" description="Helical" evidence="6">
    <location>
        <begin position="50"/>
        <end position="69"/>
    </location>
</feature>
<reference evidence="9 10" key="1">
    <citation type="submission" date="2019-07" db="EMBL/GenBank/DDBJ databases">
        <title>Complete Genome Sequence and Methylome Analysis of Arthrobacter luteus NEB113.</title>
        <authorList>
            <person name="Fomenkov A."/>
            <person name="Anton B.P."/>
            <person name="Vincze T."/>
            <person name="Roberts R.J."/>
        </authorList>
    </citation>
    <scope>NUCLEOTIDE SEQUENCE [LARGE SCALE GENOMIC DNA]</scope>
    <source>
        <strain evidence="9 10">NEB113</strain>
    </source>
</reference>
<feature type="domain" description="Integral membrane bound transporter" evidence="7">
    <location>
        <begin position="356"/>
        <end position="471"/>
    </location>
</feature>
<feature type="transmembrane region" description="Helical" evidence="6">
    <location>
        <begin position="384"/>
        <end position="401"/>
    </location>
</feature>
<comment type="subcellular location">
    <subcellularLocation>
        <location evidence="1">Membrane</location>
        <topology evidence="1">Multi-pass membrane protein</topology>
    </subcellularLocation>
</comment>
<evidence type="ECO:0000259" key="7">
    <source>
        <dbReference type="Pfam" id="PF13515"/>
    </source>
</evidence>
<accession>A0AAV5P6X0</accession>